<evidence type="ECO:0000256" key="3">
    <source>
        <dbReference type="ARBA" id="ARBA00022553"/>
    </source>
</evidence>
<feature type="region of interest" description="Disordered" evidence="11">
    <location>
        <begin position="1104"/>
        <end position="1169"/>
    </location>
</feature>
<dbReference type="GO" id="GO:0003723">
    <property type="term" value="F:RNA binding"/>
    <property type="evidence" value="ECO:0007669"/>
    <property type="project" value="UniProtKB-KW"/>
</dbReference>
<dbReference type="GO" id="GO:0035145">
    <property type="term" value="C:exon-exon junction complex"/>
    <property type="evidence" value="ECO:0007669"/>
    <property type="project" value="TreeGrafter"/>
</dbReference>
<dbReference type="SMART" id="SM00543">
    <property type="entry name" value="MIF4G"/>
    <property type="match status" value="3"/>
</dbReference>
<dbReference type="Gene3D" id="1.25.40.180">
    <property type="match status" value="3"/>
</dbReference>
<evidence type="ECO:0000256" key="4">
    <source>
        <dbReference type="ARBA" id="ARBA00022737"/>
    </source>
</evidence>
<comment type="subcellular location">
    <subcellularLocation>
        <location evidence="1">Cytoplasm</location>
        <location evidence="1">Perinuclear region</location>
    </subcellularLocation>
</comment>
<dbReference type="Pfam" id="PF04050">
    <property type="entry name" value="Upf2"/>
    <property type="match status" value="1"/>
</dbReference>
<feature type="domain" description="MIF4G" evidence="12">
    <location>
        <begin position="226"/>
        <end position="436"/>
    </location>
</feature>
<dbReference type="EMBL" id="CAXITT010000011">
    <property type="protein sequence ID" value="CAL1527027.1"/>
    <property type="molecule type" value="Genomic_DNA"/>
</dbReference>
<proteinExistence type="predicted"/>
<feature type="compositionally biased region" description="Basic and acidic residues" evidence="11">
    <location>
        <begin position="57"/>
        <end position="168"/>
    </location>
</feature>
<dbReference type="GO" id="GO:0048471">
    <property type="term" value="C:perinuclear region of cytoplasm"/>
    <property type="evidence" value="ECO:0007669"/>
    <property type="project" value="UniProtKB-SubCell"/>
</dbReference>
<evidence type="ECO:0000313" key="13">
    <source>
        <dbReference type="EMBL" id="CAL1527027.1"/>
    </source>
</evidence>
<dbReference type="GO" id="GO:0005829">
    <property type="term" value="C:cytosol"/>
    <property type="evidence" value="ECO:0007669"/>
    <property type="project" value="UniProtKB-ARBA"/>
</dbReference>
<evidence type="ECO:0000256" key="1">
    <source>
        <dbReference type="ARBA" id="ARBA00004556"/>
    </source>
</evidence>
<dbReference type="PANTHER" id="PTHR12839:SF7">
    <property type="entry name" value="REGULATOR OF NONSENSE TRANSCRIPTS 2"/>
    <property type="match status" value="1"/>
</dbReference>
<feature type="domain" description="MIF4G" evidence="12">
    <location>
        <begin position="832"/>
        <end position="1046"/>
    </location>
</feature>
<organism evidence="13 14">
    <name type="scientific">Lymnaea stagnalis</name>
    <name type="common">Great pond snail</name>
    <name type="synonym">Helix stagnalis</name>
    <dbReference type="NCBI Taxonomy" id="6523"/>
    <lineage>
        <taxon>Eukaryota</taxon>
        <taxon>Metazoa</taxon>
        <taxon>Spiralia</taxon>
        <taxon>Lophotrochozoa</taxon>
        <taxon>Mollusca</taxon>
        <taxon>Gastropoda</taxon>
        <taxon>Heterobranchia</taxon>
        <taxon>Euthyneura</taxon>
        <taxon>Panpulmonata</taxon>
        <taxon>Hygrophila</taxon>
        <taxon>Lymnaeoidea</taxon>
        <taxon>Lymnaeidae</taxon>
        <taxon>Lymnaea</taxon>
    </lineage>
</organism>
<dbReference type="Gene3D" id="4.10.80.160">
    <property type="match status" value="1"/>
</dbReference>
<dbReference type="Proteomes" id="UP001497497">
    <property type="component" value="Unassembled WGS sequence"/>
</dbReference>
<dbReference type="InterPro" id="IPR007193">
    <property type="entry name" value="Upf2/Nmd2_C"/>
</dbReference>
<gene>
    <name evidence="13" type="ORF">GSLYS_00001204001</name>
</gene>
<dbReference type="FunFam" id="1.25.40.180:FF:000015">
    <property type="entry name" value="regulator of nonsense transcripts 2 isoform X1"/>
    <property type="match status" value="1"/>
</dbReference>
<keyword evidence="4" id="KW-0677">Repeat</keyword>
<keyword evidence="3" id="KW-0597">Phosphoprotein</keyword>
<evidence type="ECO:0000259" key="12">
    <source>
        <dbReference type="SMART" id="SM00543"/>
    </source>
</evidence>
<protein>
    <recommendedName>
        <fullName evidence="9">Regulator of nonsense transcripts 2</fullName>
    </recommendedName>
    <alternativeName>
        <fullName evidence="10">Up-frameshift suppressor 2 homolog</fullName>
    </alternativeName>
</protein>
<sequence length="1342" mass="154916">MDSTKSDFSGRKKKDERYKGDGDSTDQDKERFSSAQQRPYRGGLDKSRCGARGGRGGLDRPKLADRGDHKYERRDRCEGDSKFGTRDKGDKDRRGERKPPDRDGKSSTQKSEDRRTPHKEDIATKKSDSDIPKEVEKQLTEEEKKQLEEEKQRQEEEERIRREEDEKRKALEEAERIKNEEMQALQDYIGETTERNAAKTEARSVNLTAPENRPDESFFTKLDSNLKKNTAFIRKLRNLTDSQKDALSKEFLGLNLTKYIEEVAGAIIDAKLKMSDVPCAIHICSLLHKRYADFSHSLIEVFNKYLLSKKDEKISNASKYRVDLRFLGELIAHGVFTAKEGLPILANQLSILVNSDRDEHNYLPIITSFCKHCGDDYTGIVPRRFRLLSEKYNMEIAKSQFLPPDRQKGCRNLLKDYYSSLVKHVTNSHKELKSMERHNRKIMQSKGEISSDRKEAYEAAFAAFQKLSSSATVLADLLDEDFPEFPQEEYTDDGNGVLDIFNPLKDLEFQYDGDKTLFEDEDTRSFYETLPDLRAFIPSILYRDSENISTKDALKNADTGLEEEMDQLAVDDIEKELETEQIEENMKEAERQEAGRDAVAEAEEERFTIPEAEEDDTETGTLMRVQFESFLASLPNSVNRDMIDNAATEFCMNFNTKSNRKKLVKALLSVHRTRYDLLPFYSRLVAILEPCMPELASDLVQALKADFKWHVRKKDQINIESKLKIVRFIGELVKFKVCPKIEALQCLKMLMFDFRHHNIEMTCALLETCGRFLYRSPDSHYRTKIYLEVMMRKKSAMKLESRYESMIENAFYYSNPPEVQAVIRKERPPMHEYIRKLLYKDLSKVTVEKVLRQMRKLKWEDPEIAFYATKCLTSVWNIRYNSVHCAANLLAGVAPFHEHVAIQVVDGVLEDIRLGMEINLPKYNQRRVSCVKYLGELYNYRMVESSVIFKVLYSLITFGVSWDENVVNPLDPPEHLFRIRLVCVILETCGQFFDKGSSKKKLDCYLIYFQRYYWFKKSHPVFDALHPFPIDIENLMNETIEIVRPRLQQYKSYQEACEAAEKLEAEYRAKIASVLSIIETGEEGGEGMDEDEEEDGLSTILEGEELEDDLTLSGGVTEGSGTQDSETSLSGADADEREGEGEDESSSSDEYDDSDVEEGDEEVKVVKPKTALCREDEDFMAALDQMMNDTIQARTQEALKVPQLDIALPTQLKSKKKVTSNLIPGQSLAEKEEEDKEGSSGLKFVLMTRRGNKQQLTDFEIPMTAEFATKFKEREEAERLEKEKMKQMVLNFHERQEEEEYQEVMASINRPATNNVNRERKVKYQHPKGAPDADLIFGNKKR</sequence>
<feature type="region of interest" description="Disordered" evidence="11">
    <location>
        <begin position="1214"/>
        <end position="1239"/>
    </location>
</feature>
<feature type="compositionally biased region" description="Polar residues" evidence="11">
    <location>
        <begin position="1119"/>
        <end position="1129"/>
    </location>
</feature>
<evidence type="ECO:0000256" key="9">
    <source>
        <dbReference type="ARBA" id="ARBA00068726"/>
    </source>
</evidence>
<dbReference type="Gene3D" id="6.10.250.770">
    <property type="match status" value="1"/>
</dbReference>
<evidence type="ECO:0000256" key="2">
    <source>
        <dbReference type="ARBA" id="ARBA00022490"/>
    </source>
</evidence>
<dbReference type="Pfam" id="PF02854">
    <property type="entry name" value="MIF4G"/>
    <property type="match status" value="3"/>
</dbReference>
<comment type="caution">
    <text evidence="13">The sequence shown here is derived from an EMBL/GenBank/DDBJ whole genome shotgun (WGS) entry which is preliminary data.</text>
</comment>
<evidence type="ECO:0000256" key="8">
    <source>
        <dbReference type="ARBA" id="ARBA00059351"/>
    </source>
</evidence>
<keyword evidence="7" id="KW-0866">Nonsense-mediated mRNA decay</keyword>
<evidence type="ECO:0000256" key="5">
    <source>
        <dbReference type="ARBA" id="ARBA00022884"/>
    </source>
</evidence>
<feature type="domain" description="MIF4G" evidence="12">
    <location>
        <begin position="628"/>
        <end position="817"/>
    </location>
</feature>
<dbReference type="InterPro" id="IPR003890">
    <property type="entry name" value="MIF4G-like_typ-3"/>
</dbReference>
<dbReference type="FunFam" id="1.25.40.180:FF:000023">
    <property type="entry name" value="regulator of nonsense transcripts 2 isoform X1"/>
    <property type="match status" value="1"/>
</dbReference>
<accession>A0AAV2H3E8</accession>
<dbReference type="FunFam" id="1.25.40.180:FF:000014">
    <property type="entry name" value="Putative regulator of nonsense transcripts 2"/>
    <property type="match status" value="1"/>
</dbReference>
<feature type="region of interest" description="Disordered" evidence="11">
    <location>
        <begin position="1308"/>
        <end position="1342"/>
    </location>
</feature>
<feature type="compositionally biased region" description="Basic and acidic residues" evidence="11">
    <location>
        <begin position="1"/>
        <end position="32"/>
    </location>
</feature>
<evidence type="ECO:0000256" key="6">
    <source>
        <dbReference type="ARBA" id="ARBA00023054"/>
    </source>
</evidence>
<evidence type="ECO:0000256" key="10">
    <source>
        <dbReference type="ARBA" id="ARBA00080859"/>
    </source>
</evidence>
<dbReference type="GO" id="GO:0000184">
    <property type="term" value="P:nuclear-transcribed mRNA catabolic process, nonsense-mediated decay"/>
    <property type="evidence" value="ECO:0007669"/>
    <property type="project" value="UniProtKB-KW"/>
</dbReference>
<keyword evidence="14" id="KW-1185">Reference proteome</keyword>
<evidence type="ECO:0000256" key="7">
    <source>
        <dbReference type="ARBA" id="ARBA00023161"/>
    </source>
</evidence>
<keyword evidence="2" id="KW-0963">Cytoplasm</keyword>
<comment type="function">
    <text evidence="8">Involved in nonsense-mediated decay (NMD) of mRNAs containing premature stop codons by associating with the nuclear exon junction complex (EJC). Recruited by UPF3B associated with the EJC core at the cytoplasmic side of the nuclear envelope and the subsequent formation of an UPF1-UPF2-UPF3 surveillance complex (including UPF1 bound to release factors at the stalled ribosome) is believed to activate NMD. In cooperation with UPF3B stimulates both ATPase and RNA helicase activities of UPF1. Binds spliced mRNA.</text>
</comment>
<feature type="compositionally biased region" description="Acidic residues" evidence="11">
    <location>
        <begin position="1133"/>
        <end position="1161"/>
    </location>
</feature>
<evidence type="ECO:0000313" key="14">
    <source>
        <dbReference type="Proteomes" id="UP001497497"/>
    </source>
</evidence>
<keyword evidence="6" id="KW-0175">Coiled coil</keyword>
<keyword evidence="5" id="KW-0694">RNA-binding</keyword>
<evidence type="ECO:0000256" key="11">
    <source>
        <dbReference type="SAM" id="MobiDB-lite"/>
    </source>
</evidence>
<dbReference type="SUPFAM" id="SSF48371">
    <property type="entry name" value="ARM repeat"/>
    <property type="match status" value="3"/>
</dbReference>
<feature type="region of interest" description="Disordered" evidence="11">
    <location>
        <begin position="1"/>
        <end position="168"/>
    </location>
</feature>
<reference evidence="13 14" key="1">
    <citation type="submission" date="2024-04" db="EMBL/GenBank/DDBJ databases">
        <authorList>
            <consortium name="Genoscope - CEA"/>
            <person name="William W."/>
        </authorList>
    </citation>
    <scope>NUCLEOTIDE SEQUENCE [LARGE SCALE GENOMIC DNA]</scope>
</reference>
<dbReference type="InterPro" id="IPR016024">
    <property type="entry name" value="ARM-type_fold"/>
</dbReference>
<name>A0AAV2H3E8_LYMST</name>
<dbReference type="PANTHER" id="PTHR12839">
    <property type="entry name" value="NONSENSE-MEDIATED MRNA DECAY PROTEIN 2 UP-FRAMESHIFT SUPPRESSOR 2"/>
    <property type="match status" value="1"/>
</dbReference>
<dbReference type="InterPro" id="IPR039762">
    <property type="entry name" value="Nmd2/UPF2"/>
</dbReference>